<dbReference type="GO" id="GO:0051082">
    <property type="term" value="F:unfolded protein binding"/>
    <property type="evidence" value="ECO:0007669"/>
    <property type="project" value="TreeGrafter"/>
</dbReference>
<dbReference type="SUPFAM" id="SSF51064">
    <property type="entry name" value="Head domain of nucleotide exchange factor GrpE"/>
    <property type="match status" value="1"/>
</dbReference>
<proteinExistence type="predicted"/>
<dbReference type="PANTHER" id="PTHR21237:SF23">
    <property type="entry name" value="GRPE PROTEIN HOMOLOG, MITOCHONDRIAL"/>
    <property type="match status" value="1"/>
</dbReference>
<name>A0A1S8LVH6_9CLOT</name>
<protein>
    <submittedName>
        <fullName evidence="1">Protein GrpE</fullName>
    </submittedName>
</protein>
<dbReference type="GO" id="GO:0006457">
    <property type="term" value="P:protein folding"/>
    <property type="evidence" value="ECO:0007669"/>
    <property type="project" value="InterPro"/>
</dbReference>
<dbReference type="EMBL" id="CP096983">
    <property type="protein sequence ID" value="URZ10126.1"/>
    <property type="molecule type" value="Genomic_DNA"/>
</dbReference>
<keyword evidence="2" id="KW-1185">Reference proteome</keyword>
<dbReference type="KEGG" id="crw:CROST_008340"/>
<reference evidence="1 2" key="1">
    <citation type="submission" date="2022-04" db="EMBL/GenBank/DDBJ databases">
        <title>Genome sequence of C. roseum typestrain.</title>
        <authorList>
            <person name="Poehlein A."/>
            <person name="Schoch T."/>
            <person name="Duerre P."/>
            <person name="Daniel R."/>
        </authorList>
    </citation>
    <scope>NUCLEOTIDE SEQUENCE [LARGE SCALE GENOMIC DNA]</scope>
    <source>
        <strain evidence="1 2">DSM 7320</strain>
    </source>
</reference>
<dbReference type="AlphaFoldDB" id="A0A1S8LVH6"/>
<gene>
    <name evidence="1" type="primary">grpE_1</name>
    <name evidence="1" type="ORF">CROST_008340</name>
</gene>
<dbReference type="InterPro" id="IPR000740">
    <property type="entry name" value="GrpE"/>
</dbReference>
<evidence type="ECO:0000313" key="1">
    <source>
        <dbReference type="EMBL" id="URZ10126.1"/>
    </source>
</evidence>
<dbReference type="GO" id="GO:0000774">
    <property type="term" value="F:adenyl-nucleotide exchange factor activity"/>
    <property type="evidence" value="ECO:0007669"/>
    <property type="project" value="InterPro"/>
</dbReference>
<dbReference type="GO" id="GO:0051087">
    <property type="term" value="F:protein-folding chaperone binding"/>
    <property type="evidence" value="ECO:0007669"/>
    <property type="project" value="InterPro"/>
</dbReference>
<evidence type="ECO:0000313" key="2">
    <source>
        <dbReference type="Proteomes" id="UP000190951"/>
    </source>
</evidence>
<dbReference type="Pfam" id="PF01025">
    <property type="entry name" value="GrpE"/>
    <property type="match status" value="1"/>
</dbReference>
<dbReference type="InterPro" id="IPR009012">
    <property type="entry name" value="GrpE_head"/>
</dbReference>
<dbReference type="Proteomes" id="UP000190951">
    <property type="component" value="Chromosome"/>
</dbReference>
<dbReference type="RefSeq" id="WP_077835035.1">
    <property type="nucleotide sequence ID" value="NZ_CP096983.1"/>
</dbReference>
<dbReference type="STRING" id="84029.CROST_17190"/>
<dbReference type="GO" id="GO:0042803">
    <property type="term" value="F:protein homodimerization activity"/>
    <property type="evidence" value="ECO:0007669"/>
    <property type="project" value="InterPro"/>
</dbReference>
<organism evidence="1 2">
    <name type="scientific">Clostridium felsineum</name>
    <dbReference type="NCBI Taxonomy" id="36839"/>
    <lineage>
        <taxon>Bacteria</taxon>
        <taxon>Bacillati</taxon>
        <taxon>Bacillota</taxon>
        <taxon>Clostridia</taxon>
        <taxon>Eubacteriales</taxon>
        <taxon>Clostridiaceae</taxon>
        <taxon>Clostridium</taxon>
    </lineage>
</organism>
<accession>A0A1S8LVH6</accession>
<sequence length="192" mass="22595">MENETLENSVLKDLIKKIDEKAEQFTAQIENLKEEFESKVKYDKHKDDIIDSLHEELQDYKNDIIGKMIKPLLTDIIYTIDNNNKTCEALKEKDAAEFTKEKVLKVVSGLSEDLEDMLYRQGVEDFTFDFSEFDPKRQKIVKTVETEDKDKDRTVARSIKKGYLWEGKVIRHELVEVYVYNSCLVNKEEDNE</sequence>
<dbReference type="PANTHER" id="PTHR21237">
    <property type="entry name" value="GRPE PROTEIN"/>
    <property type="match status" value="1"/>
</dbReference>
<dbReference type="Gene3D" id="2.30.22.10">
    <property type="entry name" value="Head domain of nucleotide exchange factor GrpE"/>
    <property type="match status" value="1"/>
</dbReference>